<organism evidence="1">
    <name type="scientific">Sea otter herpesvirus</name>
    <dbReference type="NCBI Taxonomy" id="1906351"/>
    <lineage>
        <taxon>Viruses</taxon>
        <taxon>Duplodnaviria</taxon>
        <taxon>Heunggongvirae</taxon>
        <taxon>Peploviricota</taxon>
        <taxon>Herviviricetes</taxon>
        <taxon>Herpesvirales</taxon>
    </lineage>
</organism>
<reference evidence="1" key="1">
    <citation type="submission" date="2016-04" db="EMBL/GenBank/DDBJ databases">
        <title>Endemic infection of stranded Southern sea otters (Enhydra lutris nereis) with novel parvovirus, polyomavirus and adenovirus.</title>
        <authorList>
            <person name="Siqueira J.D."/>
            <person name="Miller M."/>
            <person name="Ng T.F.F."/>
            <person name="Li L."/>
            <person name="Dodd E."/>
            <person name="Batac F."/>
            <person name="Delwart E."/>
        </authorList>
    </citation>
    <scope>NUCLEOTIDE SEQUENCE</scope>
    <source>
        <strain evidence="1">SO130911</strain>
    </source>
</reference>
<sequence>RHVFMTPIIGNIVKKSTPVSTSPFEIEGIRKNIQQILEEKCGADTIDDIIIELVKGLGEEFQSITEDDLEYYLGQYHIISDELLSRISTLREYKKNNIWTEEQVTRELKECSGCNQDVEFINIGDPVITQTQEDLYIPNTHTLNTNRKRKITSILTDLDL</sequence>
<protein>
    <submittedName>
        <fullName evidence="1">Single-stranded DNA-binding protein</fullName>
    </submittedName>
</protein>
<evidence type="ECO:0000313" key="1">
    <source>
        <dbReference type="EMBL" id="AOT85975.1"/>
    </source>
</evidence>
<dbReference type="Pfam" id="PF00747">
    <property type="entry name" value="Viral_DNA_bp"/>
    <property type="match status" value="1"/>
</dbReference>
<keyword evidence="1" id="KW-0238">DNA-binding</keyword>
<dbReference type="InterPro" id="IPR035989">
    <property type="entry name" value="DBP_sf"/>
</dbReference>
<name>A0A1D8H0E6_9VIRU</name>
<dbReference type="GO" id="GO:0006260">
    <property type="term" value="P:DNA replication"/>
    <property type="evidence" value="ECO:0007669"/>
    <property type="project" value="InterPro"/>
</dbReference>
<dbReference type="InterPro" id="IPR000635">
    <property type="entry name" value="Viral_ssDNA-bd"/>
</dbReference>
<dbReference type="GO" id="GO:0042025">
    <property type="term" value="C:host cell nucleus"/>
    <property type="evidence" value="ECO:0007669"/>
    <property type="project" value="InterPro"/>
</dbReference>
<proteinExistence type="predicted"/>
<dbReference type="SUPFAM" id="SSF118208">
    <property type="entry name" value="Viral ssDNA binding protein"/>
    <property type="match status" value="1"/>
</dbReference>
<feature type="non-terminal residue" evidence="1">
    <location>
        <position position="1"/>
    </location>
</feature>
<dbReference type="EMBL" id="KX024489">
    <property type="protein sequence ID" value="AOT85975.1"/>
    <property type="molecule type" value="Genomic_DNA"/>
</dbReference>
<dbReference type="GO" id="GO:0003697">
    <property type="term" value="F:single-stranded DNA binding"/>
    <property type="evidence" value="ECO:0007669"/>
    <property type="project" value="InterPro"/>
</dbReference>
<accession>A0A1D8H0E6</accession>
<gene>
    <name evidence="1" type="primary">ORF6</name>
</gene>